<dbReference type="Proteomes" id="UP000478052">
    <property type="component" value="Unassembled WGS sequence"/>
</dbReference>
<keyword evidence="1" id="KW-0675">Receptor</keyword>
<proteinExistence type="predicted"/>
<reference evidence="1 2" key="1">
    <citation type="submission" date="2019-08" db="EMBL/GenBank/DDBJ databases">
        <title>Whole genome of Aphis craccivora.</title>
        <authorList>
            <person name="Voronova N.V."/>
            <person name="Shulinski R.S."/>
            <person name="Bandarenka Y.V."/>
            <person name="Zhorov D.G."/>
            <person name="Warner D."/>
        </authorList>
    </citation>
    <scope>NUCLEOTIDE SEQUENCE [LARGE SCALE GENOMIC DNA]</scope>
    <source>
        <strain evidence="1">180601</strain>
        <tissue evidence="1">Whole Body</tissue>
    </source>
</reference>
<gene>
    <name evidence="1" type="ORF">FWK35_00009750</name>
</gene>
<accession>A0A6G0YXA8</accession>
<organism evidence="1 2">
    <name type="scientific">Aphis craccivora</name>
    <name type="common">Cowpea aphid</name>
    <dbReference type="NCBI Taxonomy" id="307492"/>
    <lineage>
        <taxon>Eukaryota</taxon>
        <taxon>Metazoa</taxon>
        <taxon>Ecdysozoa</taxon>
        <taxon>Arthropoda</taxon>
        <taxon>Hexapoda</taxon>
        <taxon>Insecta</taxon>
        <taxon>Pterygota</taxon>
        <taxon>Neoptera</taxon>
        <taxon>Paraneoptera</taxon>
        <taxon>Hemiptera</taxon>
        <taxon>Sternorrhyncha</taxon>
        <taxon>Aphidomorpha</taxon>
        <taxon>Aphidoidea</taxon>
        <taxon>Aphididae</taxon>
        <taxon>Aphidini</taxon>
        <taxon>Aphis</taxon>
        <taxon>Aphis</taxon>
    </lineage>
</organism>
<keyword evidence="2" id="KW-1185">Reference proteome</keyword>
<dbReference type="EMBL" id="VUJU01002097">
    <property type="protein sequence ID" value="KAF0762590.1"/>
    <property type="molecule type" value="Genomic_DNA"/>
</dbReference>
<sequence length="147" mass="17416">MEHKYAILQNWLKYWQKIDITLVENNVKDNDNSFLEENGYGPFLCCVYAPNMNIDLCFLMNFQCGVEIEKREMYLSNVHNHLAEKVYNMAWYDMPNPHKKFLMIMFQRTQKDLVPNAAILSSHSLSRSLITKFVKQIYTLLNVLLKT</sequence>
<dbReference type="AlphaFoldDB" id="A0A6G0YXA8"/>
<name>A0A6G0YXA8_APHCR</name>
<evidence type="ECO:0000313" key="2">
    <source>
        <dbReference type="Proteomes" id="UP000478052"/>
    </source>
</evidence>
<protein>
    <submittedName>
        <fullName evidence="1">Odorant receptor 49b-like</fullName>
    </submittedName>
</protein>
<comment type="caution">
    <text evidence="1">The sequence shown here is derived from an EMBL/GenBank/DDBJ whole genome shotgun (WGS) entry which is preliminary data.</text>
</comment>
<evidence type="ECO:0000313" key="1">
    <source>
        <dbReference type="EMBL" id="KAF0762590.1"/>
    </source>
</evidence>